<gene>
    <name evidence="9" type="ORF">OIDMADRAFT_48863</name>
</gene>
<evidence type="ECO:0000256" key="2">
    <source>
        <dbReference type="ARBA" id="ARBA00022692"/>
    </source>
</evidence>
<keyword evidence="10" id="KW-1185">Reference proteome</keyword>
<dbReference type="PANTHER" id="PTHR33048">
    <property type="entry name" value="PTH11-LIKE INTEGRAL MEMBRANE PROTEIN (AFU_ORTHOLOGUE AFUA_5G11245)"/>
    <property type="match status" value="1"/>
</dbReference>
<feature type="compositionally biased region" description="Low complexity" evidence="6">
    <location>
        <begin position="116"/>
        <end position="134"/>
    </location>
</feature>
<feature type="domain" description="Rhodopsin" evidence="8">
    <location>
        <begin position="2"/>
        <end position="98"/>
    </location>
</feature>
<evidence type="ECO:0000256" key="5">
    <source>
        <dbReference type="ARBA" id="ARBA00038359"/>
    </source>
</evidence>
<feature type="transmembrane region" description="Helical" evidence="7">
    <location>
        <begin position="36"/>
        <end position="55"/>
    </location>
</feature>
<protein>
    <recommendedName>
        <fullName evidence="8">Rhodopsin domain-containing protein</fullName>
    </recommendedName>
</protein>
<dbReference type="Proteomes" id="UP000054321">
    <property type="component" value="Unassembled WGS sequence"/>
</dbReference>
<name>A0A0C3I3R5_OIDMZ</name>
<evidence type="ECO:0000256" key="6">
    <source>
        <dbReference type="SAM" id="MobiDB-lite"/>
    </source>
</evidence>
<evidence type="ECO:0000256" key="4">
    <source>
        <dbReference type="ARBA" id="ARBA00023136"/>
    </source>
</evidence>
<evidence type="ECO:0000256" key="1">
    <source>
        <dbReference type="ARBA" id="ARBA00004141"/>
    </source>
</evidence>
<evidence type="ECO:0000256" key="3">
    <source>
        <dbReference type="ARBA" id="ARBA00022989"/>
    </source>
</evidence>
<dbReference type="EMBL" id="KN832870">
    <property type="protein sequence ID" value="KIN09027.1"/>
    <property type="molecule type" value="Genomic_DNA"/>
</dbReference>
<keyword evidence="2 7" id="KW-0812">Transmembrane</keyword>
<sequence>MYIVNGIGNIFIDIACLILPLPTIRKLKLPTAQKIGLLLCFSLGIFVTIISVIRIKALTAINFEDITWSLPGGMEWTCLEESIGCVNANLPFLRPVFKYLTPKAFAHQWASRNKTHGTTVGATGHTGGDQTDGTFSVADKSSRYIELSDIEKAPESQ</sequence>
<comment type="subcellular location">
    <subcellularLocation>
        <location evidence="1">Membrane</location>
        <topology evidence="1">Multi-pass membrane protein</topology>
    </subcellularLocation>
</comment>
<reference evidence="10" key="2">
    <citation type="submission" date="2015-01" db="EMBL/GenBank/DDBJ databases">
        <title>Evolutionary Origins and Diversification of the Mycorrhizal Mutualists.</title>
        <authorList>
            <consortium name="DOE Joint Genome Institute"/>
            <consortium name="Mycorrhizal Genomics Consortium"/>
            <person name="Kohler A."/>
            <person name="Kuo A."/>
            <person name="Nagy L.G."/>
            <person name="Floudas D."/>
            <person name="Copeland A."/>
            <person name="Barry K.W."/>
            <person name="Cichocki N."/>
            <person name="Veneault-Fourrey C."/>
            <person name="LaButti K."/>
            <person name="Lindquist E.A."/>
            <person name="Lipzen A."/>
            <person name="Lundell T."/>
            <person name="Morin E."/>
            <person name="Murat C."/>
            <person name="Riley R."/>
            <person name="Ohm R."/>
            <person name="Sun H."/>
            <person name="Tunlid A."/>
            <person name="Henrissat B."/>
            <person name="Grigoriev I.V."/>
            <person name="Hibbett D.S."/>
            <person name="Martin F."/>
        </authorList>
    </citation>
    <scope>NUCLEOTIDE SEQUENCE [LARGE SCALE GENOMIC DNA]</scope>
    <source>
        <strain evidence="10">Zn</strain>
    </source>
</reference>
<keyword evidence="3 7" id="KW-1133">Transmembrane helix</keyword>
<feature type="transmembrane region" description="Helical" evidence="7">
    <location>
        <begin position="6"/>
        <end position="24"/>
    </location>
</feature>
<dbReference type="InterPro" id="IPR052337">
    <property type="entry name" value="SAT4-like"/>
</dbReference>
<organism evidence="9 10">
    <name type="scientific">Oidiodendron maius (strain Zn)</name>
    <dbReference type="NCBI Taxonomy" id="913774"/>
    <lineage>
        <taxon>Eukaryota</taxon>
        <taxon>Fungi</taxon>
        <taxon>Dikarya</taxon>
        <taxon>Ascomycota</taxon>
        <taxon>Pezizomycotina</taxon>
        <taxon>Leotiomycetes</taxon>
        <taxon>Leotiomycetes incertae sedis</taxon>
        <taxon>Myxotrichaceae</taxon>
        <taxon>Oidiodendron</taxon>
    </lineage>
</organism>
<comment type="similarity">
    <text evidence="5">Belongs to the SAT4 family.</text>
</comment>
<evidence type="ECO:0000256" key="7">
    <source>
        <dbReference type="SAM" id="Phobius"/>
    </source>
</evidence>
<evidence type="ECO:0000313" key="9">
    <source>
        <dbReference type="EMBL" id="KIN09027.1"/>
    </source>
</evidence>
<evidence type="ECO:0000313" key="10">
    <source>
        <dbReference type="Proteomes" id="UP000054321"/>
    </source>
</evidence>
<dbReference type="HOGENOM" id="CLU_1678437_0_0_1"/>
<proteinExistence type="inferred from homology"/>
<dbReference type="PANTHER" id="PTHR33048:SF47">
    <property type="entry name" value="INTEGRAL MEMBRANE PROTEIN-RELATED"/>
    <property type="match status" value="1"/>
</dbReference>
<dbReference type="Pfam" id="PF20684">
    <property type="entry name" value="Fung_rhodopsin"/>
    <property type="match status" value="1"/>
</dbReference>
<dbReference type="GO" id="GO:0016020">
    <property type="term" value="C:membrane"/>
    <property type="evidence" value="ECO:0007669"/>
    <property type="project" value="UniProtKB-SubCell"/>
</dbReference>
<dbReference type="InterPro" id="IPR049326">
    <property type="entry name" value="Rhodopsin_dom_fungi"/>
</dbReference>
<dbReference type="STRING" id="913774.A0A0C3I3R5"/>
<reference evidence="9 10" key="1">
    <citation type="submission" date="2014-04" db="EMBL/GenBank/DDBJ databases">
        <authorList>
            <consortium name="DOE Joint Genome Institute"/>
            <person name="Kuo A."/>
            <person name="Martino E."/>
            <person name="Perotto S."/>
            <person name="Kohler A."/>
            <person name="Nagy L.G."/>
            <person name="Floudas D."/>
            <person name="Copeland A."/>
            <person name="Barry K.W."/>
            <person name="Cichocki N."/>
            <person name="Veneault-Fourrey C."/>
            <person name="LaButti K."/>
            <person name="Lindquist E.A."/>
            <person name="Lipzen A."/>
            <person name="Lundell T."/>
            <person name="Morin E."/>
            <person name="Murat C."/>
            <person name="Sun H."/>
            <person name="Tunlid A."/>
            <person name="Henrissat B."/>
            <person name="Grigoriev I.V."/>
            <person name="Hibbett D.S."/>
            <person name="Martin F."/>
            <person name="Nordberg H.P."/>
            <person name="Cantor M.N."/>
            <person name="Hua S.X."/>
        </authorList>
    </citation>
    <scope>NUCLEOTIDE SEQUENCE [LARGE SCALE GENOMIC DNA]</scope>
    <source>
        <strain evidence="9 10">Zn</strain>
    </source>
</reference>
<dbReference type="InParanoid" id="A0A0C3I3R5"/>
<evidence type="ECO:0000259" key="8">
    <source>
        <dbReference type="Pfam" id="PF20684"/>
    </source>
</evidence>
<feature type="region of interest" description="Disordered" evidence="6">
    <location>
        <begin position="116"/>
        <end position="136"/>
    </location>
</feature>
<dbReference type="AlphaFoldDB" id="A0A0C3I3R5"/>
<dbReference type="OrthoDB" id="5329176at2759"/>
<keyword evidence="4 7" id="KW-0472">Membrane</keyword>
<accession>A0A0C3I3R5</accession>